<evidence type="ECO:0000313" key="2">
    <source>
        <dbReference type="EMBL" id="MBO1319870.1"/>
    </source>
</evidence>
<dbReference type="InterPro" id="IPR011037">
    <property type="entry name" value="Pyrv_Knase-like_insert_dom_sf"/>
</dbReference>
<gene>
    <name evidence="2" type="ORF">J3U88_15445</name>
</gene>
<dbReference type="Pfam" id="PF03476">
    <property type="entry name" value="MOSC_N"/>
    <property type="match status" value="1"/>
</dbReference>
<dbReference type="Proteomes" id="UP000664417">
    <property type="component" value="Unassembled WGS sequence"/>
</dbReference>
<dbReference type="GO" id="GO:0003824">
    <property type="term" value="F:catalytic activity"/>
    <property type="evidence" value="ECO:0007669"/>
    <property type="project" value="InterPro"/>
</dbReference>
<evidence type="ECO:0000313" key="3">
    <source>
        <dbReference type="Proteomes" id="UP000664417"/>
    </source>
</evidence>
<feature type="domain" description="MOSC" evidence="1">
    <location>
        <begin position="116"/>
        <end position="263"/>
    </location>
</feature>
<dbReference type="SUPFAM" id="SSF141673">
    <property type="entry name" value="MOSC N-terminal domain-like"/>
    <property type="match status" value="1"/>
</dbReference>
<dbReference type="Pfam" id="PF03473">
    <property type="entry name" value="MOSC"/>
    <property type="match status" value="1"/>
</dbReference>
<dbReference type="InterPro" id="IPR005302">
    <property type="entry name" value="MoCF_Sase_C"/>
</dbReference>
<sequence>MLLRELWVYPLKSAAGIAVSEMTLAPRGPLFDRRWMMVDPEGKFLTARKLHRLLLLKTEIRGDSLVLSGPGMAPLVVPTADGRERIPVTIWKDTVDAALVGGEADAWLSAFLGTAGRLVVMDEQARRCMTHDAGFEQDEVSFADGMPVMVANENSLLDLNARAGENFSMQRFRPNLVIDGAEPFAEEGWSGLRIGAVTFKAVKPCRRCVLTTIDPFTAEPHPRGEPMRTLSGYRKKEDGVYFGLNLTATNNGVIRRGDPVTVL</sequence>
<dbReference type="EMBL" id="JAFREP010000014">
    <property type="protein sequence ID" value="MBO1319870.1"/>
    <property type="molecule type" value="Genomic_DNA"/>
</dbReference>
<accession>A0A8J7QKY0</accession>
<dbReference type="GO" id="GO:0030151">
    <property type="term" value="F:molybdenum ion binding"/>
    <property type="evidence" value="ECO:0007669"/>
    <property type="project" value="InterPro"/>
</dbReference>
<dbReference type="InterPro" id="IPR005303">
    <property type="entry name" value="MOCOS_middle"/>
</dbReference>
<name>A0A8J7QKY0_9BACT</name>
<proteinExistence type="predicted"/>
<comment type="caution">
    <text evidence="2">The sequence shown here is derived from an EMBL/GenBank/DDBJ whole genome shotgun (WGS) entry which is preliminary data.</text>
</comment>
<dbReference type="PANTHER" id="PTHR14237:SF19">
    <property type="entry name" value="MITOCHONDRIAL AMIDOXIME REDUCING COMPONENT 1"/>
    <property type="match status" value="1"/>
</dbReference>
<evidence type="ECO:0000259" key="1">
    <source>
        <dbReference type="PROSITE" id="PS51340"/>
    </source>
</evidence>
<dbReference type="PROSITE" id="PS51340">
    <property type="entry name" value="MOSC"/>
    <property type="match status" value="1"/>
</dbReference>
<reference evidence="2" key="1">
    <citation type="submission" date="2021-03" db="EMBL/GenBank/DDBJ databases">
        <authorList>
            <person name="Wang G."/>
        </authorList>
    </citation>
    <scope>NUCLEOTIDE SEQUENCE</scope>
    <source>
        <strain evidence="2">KCTC 12899</strain>
    </source>
</reference>
<protein>
    <submittedName>
        <fullName evidence="2">MOSC domain-containing protein</fullName>
    </submittedName>
</protein>
<dbReference type="PANTHER" id="PTHR14237">
    <property type="entry name" value="MOLYBDOPTERIN COFACTOR SULFURASE MOSC"/>
    <property type="match status" value="1"/>
</dbReference>
<dbReference type="SUPFAM" id="SSF50800">
    <property type="entry name" value="PK beta-barrel domain-like"/>
    <property type="match status" value="1"/>
</dbReference>
<keyword evidence="3" id="KW-1185">Reference proteome</keyword>
<dbReference type="AlphaFoldDB" id="A0A8J7QKY0"/>
<organism evidence="2 3">
    <name type="scientific">Acanthopleuribacter pedis</name>
    <dbReference type="NCBI Taxonomy" id="442870"/>
    <lineage>
        <taxon>Bacteria</taxon>
        <taxon>Pseudomonadati</taxon>
        <taxon>Acidobacteriota</taxon>
        <taxon>Holophagae</taxon>
        <taxon>Acanthopleuribacterales</taxon>
        <taxon>Acanthopleuribacteraceae</taxon>
        <taxon>Acanthopleuribacter</taxon>
    </lineage>
</organism>
<dbReference type="GO" id="GO:0030170">
    <property type="term" value="F:pyridoxal phosphate binding"/>
    <property type="evidence" value="ECO:0007669"/>
    <property type="project" value="InterPro"/>
</dbReference>
<dbReference type="RefSeq" id="WP_207859798.1">
    <property type="nucleotide sequence ID" value="NZ_JAFREP010000014.1"/>
</dbReference>